<organism evidence="2 3">
    <name type="scientific">Taishania pollutisoli</name>
    <dbReference type="NCBI Taxonomy" id="2766479"/>
    <lineage>
        <taxon>Bacteria</taxon>
        <taxon>Pseudomonadati</taxon>
        <taxon>Bacteroidota</taxon>
        <taxon>Flavobacteriia</taxon>
        <taxon>Flavobacteriales</taxon>
        <taxon>Crocinitomicaceae</taxon>
        <taxon>Taishania</taxon>
    </lineage>
</organism>
<keyword evidence="3" id="KW-1185">Reference proteome</keyword>
<dbReference type="Gene3D" id="1.10.390.10">
    <property type="entry name" value="Neutral Protease Domain 2"/>
    <property type="match status" value="1"/>
</dbReference>
<reference evidence="2" key="1">
    <citation type="submission" date="2020-09" db="EMBL/GenBank/DDBJ databases">
        <title>Taishania pollutisoli gen. nov., sp. nov., Isolated from Tetrabromobisphenol A-Contaminated Soil.</title>
        <authorList>
            <person name="Chen Q."/>
        </authorList>
    </citation>
    <scope>NUCLEOTIDE SEQUENCE</scope>
    <source>
        <strain evidence="2">CZZ-1</strain>
    </source>
</reference>
<dbReference type="Pfam" id="PF01433">
    <property type="entry name" value="Peptidase_M1"/>
    <property type="match status" value="1"/>
</dbReference>
<sequence length="493" mass="58557">MNRMLLFLVLLPFGVISQNKISYNVYYDEQLGNNGLKVKVNFTAKKATDSTVFHYSNQVWGQDSLFKSLLLPESENSSVSFQTNPEKDELIVYHPKGKKIQFTYRIKQDYKEPDYYIVSRPRVNDTFFYVLGQSLFMVPKAFTESANEPAITTTINWVGFPEDYKIHNMYASQQKKQVIKDNLWNGFYNVLYVGGDYRIYNFSVKEKPVYFAVRGSWLNGYTDEFLSSNLEKAILSQREFWNDYNQPYFTFILSPTVTQADSLFRGSSITGSSVRNGFMMIATNNPFNSQGSYKYILFHELMHDWIGQRIRNKHEELNYWFSEGFTDYYTYKNRLRAKDISYDEWLSSFNKEVIEQHWKNPERNIPNYSIKDDFWKSRNVEKVPYRRGAVFAFWLDNQILLKSNYTQSLDDLMRELLKKCVAENVLLTDELFLELTEKYLNEDISYFFQKHILNGEDIDLLKEKWIEGFQFQLKDEIPQLQLINNNEEKYLVR</sequence>
<dbReference type="SUPFAM" id="SSF55486">
    <property type="entry name" value="Metalloproteases ('zincins'), catalytic domain"/>
    <property type="match status" value="1"/>
</dbReference>
<dbReference type="EMBL" id="JACVEL010000003">
    <property type="protein sequence ID" value="MBC9812176.1"/>
    <property type="molecule type" value="Genomic_DNA"/>
</dbReference>
<accession>A0A8J6TX89</accession>
<dbReference type="InterPro" id="IPR027268">
    <property type="entry name" value="Peptidase_M4/M1_CTD_sf"/>
</dbReference>
<name>A0A8J6TX89_9FLAO</name>
<dbReference type="GO" id="GO:0008237">
    <property type="term" value="F:metallopeptidase activity"/>
    <property type="evidence" value="ECO:0007669"/>
    <property type="project" value="InterPro"/>
</dbReference>
<evidence type="ECO:0000259" key="1">
    <source>
        <dbReference type="Pfam" id="PF01433"/>
    </source>
</evidence>
<feature type="domain" description="Peptidase M1 membrane alanine aminopeptidase" evidence="1">
    <location>
        <begin position="284"/>
        <end position="448"/>
    </location>
</feature>
<dbReference type="Proteomes" id="UP000652681">
    <property type="component" value="Unassembled WGS sequence"/>
</dbReference>
<comment type="caution">
    <text evidence="2">The sequence shown here is derived from an EMBL/GenBank/DDBJ whole genome shotgun (WGS) entry which is preliminary data.</text>
</comment>
<dbReference type="InterPro" id="IPR014782">
    <property type="entry name" value="Peptidase_M1_dom"/>
</dbReference>
<dbReference type="AlphaFoldDB" id="A0A8J6TX89"/>
<proteinExistence type="predicted"/>
<protein>
    <submittedName>
        <fullName evidence="2">Peptidase</fullName>
    </submittedName>
</protein>
<gene>
    <name evidence="2" type="ORF">H9Y05_06750</name>
</gene>
<evidence type="ECO:0000313" key="2">
    <source>
        <dbReference type="EMBL" id="MBC9812176.1"/>
    </source>
</evidence>
<dbReference type="RefSeq" id="WP_216713848.1">
    <property type="nucleotide sequence ID" value="NZ_JACVEL010000003.1"/>
</dbReference>
<dbReference type="GO" id="GO:0008270">
    <property type="term" value="F:zinc ion binding"/>
    <property type="evidence" value="ECO:0007669"/>
    <property type="project" value="InterPro"/>
</dbReference>
<evidence type="ECO:0000313" key="3">
    <source>
        <dbReference type="Proteomes" id="UP000652681"/>
    </source>
</evidence>